<proteinExistence type="predicted"/>
<organism evidence="1 2">
    <name type="scientific">Trapa natans</name>
    <name type="common">Water chestnut</name>
    <dbReference type="NCBI Taxonomy" id="22666"/>
    <lineage>
        <taxon>Eukaryota</taxon>
        <taxon>Viridiplantae</taxon>
        <taxon>Streptophyta</taxon>
        <taxon>Embryophyta</taxon>
        <taxon>Tracheophyta</taxon>
        <taxon>Spermatophyta</taxon>
        <taxon>Magnoliopsida</taxon>
        <taxon>eudicotyledons</taxon>
        <taxon>Gunneridae</taxon>
        <taxon>Pentapetalae</taxon>
        <taxon>rosids</taxon>
        <taxon>malvids</taxon>
        <taxon>Myrtales</taxon>
        <taxon>Lythraceae</taxon>
        <taxon>Trapa</taxon>
    </lineage>
</organism>
<dbReference type="EMBL" id="JAXQNO010000004">
    <property type="protein sequence ID" value="KAK4799524.1"/>
    <property type="molecule type" value="Genomic_DNA"/>
</dbReference>
<dbReference type="PANTHER" id="PTHR44749:SF1">
    <property type="entry name" value="TETRATRICOPEPTIDE-LIKE HELICAL DOMAIN-CONTAINING PROTEIN"/>
    <property type="match status" value="1"/>
</dbReference>
<protein>
    <submittedName>
        <fullName evidence="1">Uncharacterized protein</fullName>
    </submittedName>
</protein>
<dbReference type="InterPro" id="IPR044650">
    <property type="entry name" value="SRFR1-like"/>
</dbReference>
<name>A0AAN7M604_TRANT</name>
<dbReference type="PANTHER" id="PTHR44749">
    <property type="entry name" value="SUPPRESSOR OF RPS4-RLD 1"/>
    <property type="match status" value="1"/>
</dbReference>
<comment type="caution">
    <text evidence="1">The sequence shown here is derived from an EMBL/GenBank/DDBJ whole genome shotgun (WGS) entry which is preliminary data.</text>
</comment>
<reference evidence="1 2" key="1">
    <citation type="journal article" date="2023" name="Hortic Res">
        <title>Pangenome of water caltrop reveals structural variations and asymmetric subgenome divergence after allopolyploidization.</title>
        <authorList>
            <person name="Zhang X."/>
            <person name="Chen Y."/>
            <person name="Wang L."/>
            <person name="Yuan Y."/>
            <person name="Fang M."/>
            <person name="Shi L."/>
            <person name="Lu R."/>
            <person name="Comes H.P."/>
            <person name="Ma Y."/>
            <person name="Chen Y."/>
            <person name="Huang G."/>
            <person name="Zhou Y."/>
            <person name="Zheng Z."/>
            <person name="Qiu Y."/>
        </authorList>
    </citation>
    <scope>NUCLEOTIDE SEQUENCE [LARGE SCALE GENOMIC DNA]</scope>
    <source>
        <strain evidence="1">F231</strain>
    </source>
</reference>
<accession>A0AAN7M604</accession>
<gene>
    <name evidence="1" type="ORF">SAY86_024889</name>
</gene>
<dbReference type="AlphaFoldDB" id="A0AAN7M604"/>
<sequence length="192" mass="22056">MSVKRLHDPDLIGRKIQYDCLGFLPNRRQHRMAGLAAIEIAQKIQISEPCDPVVWVNNLRTLNVAKMVIKEKHHVHNKKDEIIDLSKEGKLEGVRYLHRECSFHFASKLCISPDIPLYKLVINLIMDANSCSDLYKAVGEDFWLATWCNSTAFEGKQLEGTRITAVKMEHGFNFAIRTPCTPARWEDFDAEM</sequence>
<dbReference type="GO" id="GO:0045892">
    <property type="term" value="P:negative regulation of DNA-templated transcription"/>
    <property type="evidence" value="ECO:0007669"/>
    <property type="project" value="InterPro"/>
</dbReference>
<keyword evidence="2" id="KW-1185">Reference proteome</keyword>
<evidence type="ECO:0000313" key="2">
    <source>
        <dbReference type="Proteomes" id="UP001346149"/>
    </source>
</evidence>
<dbReference type="Proteomes" id="UP001346149">
    <property type="component" value="Unassembled WGS sequence"/>
</dbReference>
<evidence type="ECO:0000313" key="1">
    <source>
        <dbReference type="EMBL" id="KAK4799524.1"/>
    </source>
</evidence>